<proteinExistence type="predicted"/>
<dbReference type="PANTHER" id="PTHR21037">
    <property type="entry name" value="39S RIBOSOMAL PROTEIN L14, MITOCHONDRIAL"/>
    <property type="match status" value="1"/>
</dbReference>
<organism evidence="2 3">
    <name type="scientific">Batillaria attramentaria</name>
    <dbReference type="NCBI Taxonomy" id="370345"/>
    <lineage>
        <taxon>Eukaryota</taxon>
        <taxon>Metazoa</taxon>
        <taxon>Spiralia</taxon>
        <taxon>Lophotrochozoa</taxon>
        <taxon>Mollusca</taxon>
        <taxon>Gastropoda</taxon>
        <taxon>Caenogastropoda</taxon>
        <taxon>Sorbeoconcha</taxon>
        <taxon>Cerithioidea</taxon>
        <taxon>Batillariidae</taxon>
        <taxon>Batillaria</taxon>
    </lineage>
</organism>
<dbReference type="AlphaFoldDB" id="A0ABD0LTS5"/>
<dbReference type="EMBL" id="JACVVK020000025">
    <property type="protein sequence ID" value="KAK7502588.1"/>
    <property type="molecule type" value="Genomic_DNA"/>
</dbReference>
<keyword evidence="3" id="KW-1185">Reference proteome</keyword>
<evidence type="ECO:0000313" key="3">
    <source>
        <dbReference type="Proteomes" id="UP001519460"/>
    </source>
</evidence>
<name>A0ABD0LTS5_9CAEN</name>
<dbReference type="Proteomes" id="UP001519460">
    <property type="component" value="Unassembled WGS sequence"/>
</dbReference>
<feature type="region of interest" description="Disordered" evidence="1">
    <location>
        <begin position="1"/>
        <end position="77"/>
    </location>
</feature>
<gene>
    <name evidence="2" type="ORF">BaRGS_00006163</name>
</gene>
<dbReference type="PANTHER" id="PTHR21037:SF2">
    <property type="entry name" value="SIMILAR TO NOVEL PROTEIN"/>
    <property type="match status" value="1"/>
</dbReference>
<accession>A0ABD0LTS5</accession>
<evidence type="ECO:0000313" key="2">
    <source>
        <dbReference type="EMBL" id="KAK7502588.1"/>
    </source>
</evidence>
<comment type="caution">
    <text evidence="2">The sequence shown here is derived from an EMBL/GenBank/DDBJ whole genome shotgun (WGS) entry which is preliminary data.</text>
</comment>
<dbReference type="InterPro" id="IPR040807">
    <property type="entry name" value="DUF5522"/>
</dbReference>
<evidence type="ECO:0000256" key="1">
    <source>
        <dbReference type="SAM" id="MobiDB-lite"/>
    </source>
</evidence>
<evidence type="ECO:0008006" key="4">
    <source>
        <dbReference type="Google" id="ProtNLM"/>
    </source>
</evidence>
<sequence>MDIHTSSSAEADRSNTSTPVTTTSSCTCTSTVSGEQKTAESRMQPGDQATAMQSEDRKNTSPNSASNNAEKKSQNRRNLQSKALSFLVMVDVTALSPSQQAIHSAHVQALQVCSHPNPFSPTSDSNMTILLFARPVGLSLSLLFPDEGVECLSDPWHLFPLFYKAGEEFYTDPSTGYQVMSRLAHLQRGDCCGNACRHCPYGQRNAPEHLRRHYNSAFYD</sequence>
<dbReference type="Pfam" id="PF17653">
    <property type="entry name" value="DUF5522"/>
    <property type="match status" value="1"/>
</dbReference>
<feature type="compositionally biased region" description="Low complexity" evidence="1">
    <location>
        <begin position="16"/>
        <end position="33"/>
    </location>
</feature>
<protein>
    <recommendedName>
        <fullName evidence="4">C2H2-type domain-containing protein</fullName>
    </recommendedName>
</protein>
<reference evidence="2 3" key="1">
    <citation type="journal article" date="2023" name="Sci. Data">
        <title>Genome assembly of the Korean intertidal mud-creeper Batillaria attramentaria.</title>
        <authorList>
            <person name="Patra A.K."/>
            <person name="Ho P.T."/>
            <person name="Jun S."/>
            <person name="Lee S.J."/>
            <person name="Kim Y."/>
            <person name="Won Y.J."/>
        </authorList>
    </citation>
    <scope>NUCLEOTIDE SEQUENCE [LARGE SCALE GENOMIC DNA]</scope>
    <source>
        <strain evidence="2">Wonlab-2016</strain>
    </source>
</reference>